<dbReference type="Gene3D" id="1.25.40.180">
    <property type="match status" value="1"/>
</dbReference>
<dbReference type="SUPFAM" id="SSF48371">
    <property type="entry name" value="ARM repeat"/>
    <property type="match status" value="1"/>
</dbReference>
<evidence type="ECO:0000313" key="2">
    <source>
        <dbReference type="Proteomes" id="UP000494206"/>
    </source>
</evidence>
<accession>A0A8S1EMY8</accession>
<dbReference type="InterPro" id="IPR016024">
    <property type="entry name" value="ARM-type_fold"/>
</dbReference>
<keyword evidence="2" id="KW-1185">Reference proteome</keyword>
<protein>
    <submittedName>
        <fullName evidence="1">Uncharacterized protein</fullName>
    </submittedName>
</protein>
<dbReference type="EMBL" id="CADEPM010000003">
    <property type="protein sequence ID" value="CAB3402444.1"/>
    <property type="molecule type" value="Genomic_DNA"/>
</dbReference>
<sequence length="246" mass="28090">MNEEKLRSLFASLATLTQQGPIPVQAYSMLAKQHSVEVLAEHMRLRWLADGRFGPLAANILMHIHKADTKDISLSSNVLALLLNDYRNRLEVRNDSRLMFRNSVKTLFAMYPVYVKMDECVSKCFIKPMFSCIDSLIDDSPDTDDLETAGILLSEYGKTLHDLNAYLVERIIVKLRLKLVSDEECVTKHIRQIFLHIYDLWAFGWSELNVPECLSTLHATGKLSIDGPMRKNDINKKDFGSKESII</sequence>
<gene>
    <name evidence="1" type="ORF">CBOVIS_LOCUS5061</name>
</gene>
<organism evidence="1 2">
    <name type="scientific">Caenorhabditis bovis</name>
    <dbReference type="NCBI Taxonomy" id="2654633"/>
    <lineage>
        <taxon>Eukaryota</taxon>
        <taxon>Metazoa</taxon>
        <taxon>Ecdysozoa</taxon>
        <taxon>Nematoda</taxon>
        <taxon>Chromadorea</taxon>
        <taxon>Rhabditida</taxon>
        <taxon>Rhabditina</taxon>
        <taxon>Rhabditomorpha</taxon>
        <taxon>Rhabditoidea</taxon>
        <taxon>Rhabditidae</taxon>
        <taxon>Peloderinae</taxon>
        <taxon>Caenorhabditis</taxon>
    </lineage>
</organism>
<reference evidence="1 2" key="1">
    <citation type="submission" date="2020-04" db="EMBL/GenBank/DDBJ databases">
        <authorList>
            <person name="Laetsch R D."/>
            <person name="Stevens L."/>
            <person name="Kumar S."/>
            <person name="Blaxter L. M."/>
        </authorList>
    </citation>
    <scope>NUCLEOTIDE SEQUENCE [LARGE SCALE GENOMIC DNA]</scope>
</reference>
<comment type="caution">
    <text evidence="1">The sequence shown here is derived from an EMBL/GenBank/DDBJ whole genome shotgun (WGS) entry which is preliminary data.</text>
</comment>
<dbReference type="Proteomes" id="UP000494206">
    <property type="component" value="Unassembled WGS sequence"/>
</dbReference>
<evidence type="ECO:0000313" key="1">
    <source>
        <dbReference type="EMBL" id="CAB3402444.1"/>
    </source>
</evidence>
<proteinExistence type="predicted"/>
<dbReference type="OrthoDB" id="5846767at2759"/>
<dbReference type="AlphaFoldDB" id="A0A8S1EMY8"/>
<name>A0A8S1EMY8_9PELO</name>